<dbReference type="InterPro" id="IPR024079">
    <property type="entry name" value="MetalloPept_cat_dom_sf"/>
</dbReference>
<protein>
    <recommendedName>
        <fullName evidence="3">Peptidase M12B domain-containing protein</fullName>
    </recommendedName>
</protein>
<feature type="binding site" evidence="1">
    <location>
        <position position="447"/>
    </location>
    <ligand>
        <name>Zn(2+)</name>
        <dbReference type="ChEBI" id="CHEBI:29105"/>
        <note>catalytic</note>
    </ligand>
</feature>
<feature type="domain" description="Peptidase M12B" evidence="3">
    <location>
        <begin position="289"/>
        <end position="469"/>
    </location>
</feature>
<gene>
    <name evidence="4" type="ORF">ACHAXA_002525</name>
</gene>
<feature type="binding site" evidence="1">
    <location>
        <position position="441"/>
    </location>
    <ligand>
        <name>Zn(2+)</name>
        <dbReference type="ChEBI" id="CHEBI:29105"/>
        <note>catalytic</note>
    </ligand>
</feature>
<feature type="region of interest" description="Disordered" evidence="2">
    <location>
        <begin position="547"/>
        <end position="610"/>
    </location>
</feature>
<dbReference type="PANTHER" id="PTHR33683:SF46">
    <property type="entry name" value="SUSHI DOMAIN-CONTAINING PROTEIN"/>
    <property type="match status" value="1"/>
</dbReference>
<feature type="compositionally biased region" description="Polar residues" evidence="2">
    <location>
        <begin position="547"/>
        <end position="565"/>
    </location>
</feature>
<dbReference type="PROSITE" id="PS50215">
    <property type="entry name" value="ADAM_MEPRO"/>
    <property type="match status" value="1"/>
</dbReference>
<keyword evidence="1" id="KW-0862">Zinc</keyword>
<feature type="active site" evidence="1">
    <location>
        <position position="438"/>
    </location>
</feature>
<sequence>MRARRSIAATIAAATLFCPSTPLRSFFRLPAAGAAEVGKNEGSAREKRFPRRSRRSRRRLLIPADESIADVVQNAHDDGELDSLYTLRAEVADDVVVIPPPSSIDEVNEYYELHVREASPAVTPETTIGVDGIVTGNVNGDDVSTMLVSDVDGVLALIAVDLGGGGDVRGIIRGYDDDDGGGGGGMKFVQNGDGGMAVVKTAQDFTPPAWSCGFGGERDDGPNNATIDGGGGSDGYHHFLHDHDDGQHRQYDHSNTTDALYHLQRNLRGSVSRLGKRRRVLGGVEAYSYWVDVYVEIDYSLCADNGETCANGIGPRTINYVNALFVGANTIYETEIDTHLNVLHIDLNRNYDTATDTMQALTTMRLKFASDEWHFTSPSGIKPDLHHALLSKDLGGGVAYLGTICNPNYGFGLSASLSGNYRGMGNAVVWDMMVFMHEVGHNFNSGHTHDGGYSPRVDTCGCPQSNGRCTDPCPSQLPLAKSATIMSYCHLCSGGYPNIDYTFGGKYSGTGSRGSIFSYSNSPLAGTVSNNPRQVNARMWNHVSTRGICTQPNNPSITATSPTNVPTITTPRPTSRPTSLPTRITPAPTTPRPTSMPSSPPTEITPAPMSSSTMMSVEVLILTDDYPAETSWTLVNQCGQQTSMSGGPYNKARTWITVKSLVPSGSYLFAIKDDYGDGICCGYGRGWYKILVNGVVEHTSNGKFTRAQTKTFGSCALGQNVVEKEHVNSRRKKGIFES</sequence>
<evidence type="ECO:0000256" key="2">
    <source>
        <dbReference type="SAM" id="MobiDB-lite"/>
    </source>
</evidence>
<keyword evidence="5" id="KW-1185">Reference proteome</keyword>
<evidence type="ECO:0000313" key="5">
    <source>
        <dbReference type="Proteomes" id="UP001530377"/>
    </source>
</evidence>
<organism evidence="4 5">
    <name type="scientific">Cyclostephanos tholiformis</name>
    <dbReference type="NCBI Taxonomy" id="382380"/>
    <lineage>
        <taxon>Eukaryota</taxon>
        <taxon>Sar</taxon>
        <taxon>Stramenopiles</taxon>
        <taxon>Ochrophyta</taxon>
        <taxon>Bacillariophyta</taxon>
        <taxon>Coscinodiscophyceae</taxon>
        <taxon>Thalassiosirophycidae</taxon>
        <taxon>Stephanodiscales</taxon>
        <taxon>Stephanodiscaceae</taxon>
        <taxon>Cyclostephanos</taxon>
    </lineage>
</organism>
<evidence type="ECO:0000259" key="3">
    <source>
        <dbReference type="PROSITE" id="PS50215"/>
    </source>
</evidence>
<evidence type="ECO:0000256" key="1">
    <source>
        <dbReference type="PROSITE-ProRule" id="PRU00276"/>
    </source>
</evidence>
<proteinExistence type="predicted"/>
<comment type="caution">
    <text evidence="1">Lacks conserved residue(s) required for the propagation of feature annotation.</text>
</comment>
<dbReference type="Pfam" id="PF13582">
    <property type="entry name" value="Reprolysin_3"/>
    <property type="match status" value="1"/>
</dbReference>
<evidence type="ECO:0000313" key="4">
    <source>
        <dbReference type="EMBL" id="KAL3810331.1"/>
    </source>
</evidence>
<dbReference type="GO" id="GO:0046872">
    <property type="term" value="F:metal ion binding"/>
    <property type="evidence" value="ECO:0007669"/>
    <property type="project" value="UniProtKB-KW"/>
</dbReference>
<dbReference type="Proteomes" id="UP001530377">
    <property type="component" value="Unassembled WGS sequence"/>
</dbReference>
<keyword evidence="1" id="KW-0479">Metal-binding</keyword>
<comment type="caution">
    <text evidence="4">The sequence shown here is derived from an EMBL/GenBank/DDBJ whole genome shotgun (WGS) entry which is preliminary data.</text>
</comment>
<feature type="compositionally biased region" description="Low complexity" evidence="2">
    <location>
        <begin position="566"/>
        <end position="610"/>
    </location>
</feature>
<dbReference type="PANTHER" id="PTHR33683">
    <property type="entry name" value="1, PUTATIVE-RELATED"/>
    <property type="match status" value="1"/>
</dbReference>
<dbReference type="InterPro" id="IPR001590">
    <property type="entry name" value="Peptidase_M12B"/>
</dbReference>
<reference evidence="4 5" key="1">
    <citation type="submission" date="2024-10" db="EMBL/GenBank/DDBJ databases">
        <title>Updated reference genomes for cyclostephanoid diatoms.</title>
        <authorList>
            <person name="Roberts W.R."/>
            <person name="Alverson A.J."/>
        </authorList>
    </citation>
    <scope>NUCLEOTIDE SEQUENCE [LARGE SCALE GENOMIC DNA]</scope>
    <source>
        <strain evidence="4 5">AJA228-03</strain>
    </source>
</reference>
<dbReference type="EMBL" id="JALLPB020000337">
    <property type="protein sequence ID" value="KAL3810331.1"/>
    <property type="molecule type" value="Genomic_DNA"/>
</dbReference>
<accession>A0ABD3REZ2</accession>
<feature type="binding site" evidence="1">
    <location>
        <position position="437"/>
    </location>
    <ligand>
        <name>Zn(2+)</name>
        <dbReference type="ChEBI" id="CHEBI:29105"/>
        <note>catalytic</note>
    </ligand>
</feature>
<dbReference type="SUPFAM" id="SSF55486">
    <property type="entry name" value="Metalloproteases ('zincins'), catalytic domain"/>
    <property type="match status" value="1"/>
</dbReference>
<dbReference type="Gene3D" id="3.40.390.10">
    <property type="entry name" value="Collagenase (Catalytic Domain)"/>
    <property type="match status" value="1"/>
</dbReference>
<name>A0ABD3REZ2_9STRA</name>
<dbReference type="AlphaFoldDB" id="A0ABD3REZ2"/>